<proteinExistence type="predicted"/>
<dbReference type="RefSeq" id="WP_133119671.1">
    <property type="nucleotide sequence ID" value="NZ_CBCSJV010000016.1"/>
</dbReference>
<reference evidence="1" key="1">
    <citation type="submission" date="2023-07" db="EMBL/GenBank/DDBJ databases">
        <title>Stenotrophomonas isolates from soil.</title>
        <authorList>
            <person name="Sharma V."/>
            <person name="Zur-Pinska J."/>
            <person name="Hay A.G."/>
        </authorList>
    </citation>
    <scope>NUCLEOTIDE SEQUENCE</scope>
    <source>
        <strain evidence="1">C2</strain>
    </source>
</reference>
<evidence type="ECO:0008006" key="3">
    <source>
        <dbReference type="Google" id="ProtNLM"/>
    </source>
</evidence>
<keyword evidence="2" id="KW-1185">Reference proteome</keyword>
<evidence type="ECO:0000313" key="1">
    <source>
        <dbReference type="EMBL" id="MDN8671135.1"/>
    </source>
</evidence>
<protein>
    <recommendedName>
        <fullName evidence="3">ParB-like nuclease domain-containing protein</fullName>
    </recommendedName>
</protein>
<sequence>MHWRDLVRRRQPEVWAGLHLTVQAPVRPALVVSVCPPDRIRVGTEERPMLWARVEPDYFGVDLLRSASPASPAIIPPITAAEARALHSDDPVRTAAAWARHFARALTRSDRSPLAQGEWLLQPTLHGLERARMPLTLASDALARPAVDTLDWSSVTHGECLPPVLLRAPSLATDGRVKAWARQARAGSLPPVLLMWISGLQAHVVLDGHDRLQAAVQEGADVPVLVLLRHGERCVDEQGLARADIIVERSGGADMTVEARNRLLLDLYSPARDVLPSRADLMRGGVDQWVAEVDAEARQGEDVQINDPLTRELLAQLRG</sequence>
<comment type="caution">
    <text evidence="1">The sequence shown here is derived from an EMBL/GenBank/DDBJ whole genome shotgun (WGS) entry which is preliminary data.</text>
</comment>
<organism evidence="1 2">
    <name type="scientific">Stenotrophomonas indicatrix</name>
    <dbReference type="NCBI Taxonomy" id="2045451"/>
    <lineage>
        <taxon>Bacteria</taxon>
        <taxon>Pseudomonadati</taxon>
        <taxon>Pseudomonadota</taxon>
        <taxon>Gammaproteobacteria</taxon>
        <taxon>Lysobacterales</taxon>
        <taxon>Lysobacteraceae</taxon>
        <taxon>Stenotrophomonas</taxon>
    </lineage>
</organism>
<name>A0ABT8QGU2_9GAMM</name>
<evidence type="ECO:0000313" key="2">
    <source>
        <dbReference type="Proteomes" id="UP001174315"/>
    </source>
</evidence>
<gene>
    <name evidence="1" type="ORF">Q0S36_17465</name>
</gene>
<dbReference type="Proteomes" id="UP001174315">
    <property type="component" value="Unassembled WGS sequence"/>
</dbReference>
<accession>A0ABT8QGU2</accession>
<dbReference type="EMBL" id="JAUKNN010000054">
    <property type="protein sequence ID" value="MDN8671135.1"/>
    <property type="molecule type" value="Genomic_DNA"/>
</dbReference>